<accession>A0A8H6ZD69</accession>
<proteinExistence type="predicted"/>
<keyword evidence="3" id="KW-1185">Reference proteome</keyword>
<protein>
    <recommendedName>
        <fullName evidence="4">F-box domain-containing protein</fullName>
    </recommendedName>
</protein>
<comment type="caution">
    <text evidence="2">The sequence shown here is derived from an EMBL/GenBank/DDBJ whole genome shotgun (WGS) entry which is preliminary data.</text>
</comment>
<name>A0A8H6ZD69_9AGAR</name>
<dbReference type="InterPro" id="IPR032675">
    <property type="entry name" value="LRR_dom_sf"/>
</dbReference>
<organism evidence="2 3">
    <name type="scientific">Mycena sanguinolenta</name>
    <dbReference type="NCBI Taxonomy" id="230812"/>
    <lineage>
        <taxon>Eukaryota</taxon>
        <taxon>Fungi</taxon>
        <taxon>Dikarya</taxon>
        <taxon>Basidiomycota</taxon>
        <taxon>Agaricomycotina</taxon>
        <taxon>Agaricomycetes</taxon>
        <taxon>Agaricomycetidae</taxon>
        <taxon>Agaricales</taxon>
        <taxon>Marasmiineae</taxon>
        <taxon>Mycenaceae</taxon>
        <taxon>Mycena</taxon>
    </lineage>
</organism>
<evidence type="ECO:0000256" key="1">
    <source>
        <dbReference type="SAM" id="Coils"/>
    </source>
</evidence>
<evidence type="ECO:0008006" key="4">
    <source>
        <dbReference type="Google" id="ProtNLM"/>
    </source>
</evidence>
<keyword evidence="1" id="KW-0175">Coiled coil</keyword>
<evidence type="ECO:0000313" key="2">
    <source>
        <dbReference type="EMBL" id="KAF7376793.1"/>
    </source>
</evidence>
<dbReference type="SUPFAM" id="SSF52047">
    <property type="entry name" value="RNI-like"/>
    <property type="match status" value="1"/>
</dbReference>
<dbReference type="Proteomes" id="UP000623467">
    <property type="component" value="Unassembled WGS sequence"/>
</dbReference>
<dbReference type="OrthoDB" id="3000305at2759"/>
<evidence type="ECO:0000313" key="3">
    <source>
        <dbReference type="Proteomes" id="UP000623467"/>
    </source>
</evidence>
<dbReference type="AlphaFoldDB" id="A0A8H6ZD69"/>
<sequence length="523" mass="58624">MESVRLTTNYIPSDEEIKDIRLDILSRSEELARLDERIRNLSAERDEIQAYIDSQKALISHPRRLPADIVQEIFIACLPTTRNAVMSTKEAPLLLCRICSAWRTIALSTPRLWAFRHVPFDFILYKESRISAVTQWLQRSAACPISISVRDGSSWDWESQGLPATAKKVDLTKSICAVANRWCHMKFDPMPIEMAHELRGIKPSLLESVEFSGNIPTPTDLQFLQVPSLRAVTLRLDDPELSNAALTLPLMWNRLQHLTITGISFSHITILLGLCSQLISIHVTPIIDNGSALAPSGHAESNLPFLASFVSPSDFPSHFVAPRSLSDLISHVSMPQLRHFTVPAATCQYGPQDSFFLVSLGKKSPLVEDLTIYLSSLTAQSLPATLRAFPSLARLVVSDVNAWAWNNDGFQSCTVTLLLTVLSDSATCPMLQELVIHNCNSLDYSKSTLDEFIRQRMELAHPLRRLEISFQWPELLAADLISETEIRSYRLQGLDISLCWQNTTPWGAANPPDPWMGLWSEDV</sequence>
<dbReference type="Gene3D" id="3.80.10.10">
    <property type="entry name" value="Ribonuclease Inhibitor"/>
    <property type="match status" value="1"/>
</dbReference>
<feature type="coiled-coil region" evidence="1">
    <location>
        <begin position="24"/>
        <end position="51"/>
    </location>
</feature>
<gene>
    <name evidence="2" type="ORF">MSAN_00096600</name>
</gene>
<reference evidence="2" key="1">
    <citation type="submission" date="2020-05" db="EMBL/GenBank/DDBJ databases">
        <title>Mycena genomes resolve the evolution of fungal bioluminescence.</title>
        <authorList>
            <person name="Tsai I.J."/>
        </authorList>
    </citation>
    <scope>NUCLEOTIDE SEQUENCE</scope>
    <source>
        <strain evidence="2">160909Yilan</strain>
    </source>
</reference>
<dbReference type="EMBL" id="JACAZH010000001">
    <property type="protein sequence ID" value="KAF7376793.1"/>
    <property type="molecule type" value="Genomic_DNA"/>
</dbReference>